<dbReference type="AlphaFoldDB" id="A0A813UHZ7"/>
<feature type="transmembrane region" description="Helical" evidence="1">
    <location>
        <begin position="247"/>
        <end position="273"/>
    </location>
</feature>
<feature type="transmembrane region" description="Helical" evidence="1">
    <location>
        <begin position="188"/>
        <end position="212"/>
    </location>
</feature>
<proteinExistence type="predicted"/>
<gene>
    <name evidence="2" type="ORF">OXX778_LOCUS7602</name>
</gene>
<dbReference type="EMBL" id="CAJNOC010000981">
    <property type="protein sequence ID" value="CAF0823661.1"/>
    <property type="molecule type" value="Genomic_DNA"/>
</dbReference>
<keyword evidence="3" id="KW-1185">Reference proteome</keyword>
<dbReference type="Proteomes" id="UP000663879">
    <property type="component" value="Unassembled WGS sequence"/>
</dbReference>
<keyword evidence="1" id="KW-0812">Transmembrane</keyword>
<comment type="caution">
    <text evidence="2">The sequence shown here is derived from an EMBL/GenBank/DDBJ whole genome shotgun (WGS) entry which is preliminary data.</text>
</comment>
<reference evidence="2" key="1">
    <citation type="submission" date="2021-02" db="EMBL/GenBank/DDBJ databases">
        <authorList>
            <person name="Nowell W R."/>
        </authorList>
    </citation>
    <scope>NUCLEOTIDE SEQUENCE</scope>
    <source>
        <strain evidence="2">Ploen Becks lab</strain>
    </source>
</reference>
<keyword evidence="1" id="KW-0472">Membrane</keyword>
<evidence type="ECO:0000313" key="3">
    <source>
        <dbReference type="Proteomes" id="UP000663879"/>
    </source>
</evidence>
<name>A0A813UHZ7_9BILA</name>
<evidence type="ECO:0000313" key="2">
    <source>
        <dbReference type="EMBL" id="CAF0823661.1"/>
    </source>
</evidence>
<accession>A0A813UHZ7</accession>
<evidence type="ECO:0000256" key="1">
    <source>
        <dbReference type="SAM" id="Phobius"/>
    </source>
</evidence>
<sequence length="376" mass="45011">MNKNKQKYISIPQDSFKFNPFSRAESIPHEQPISSFNHKARINELCLKSAENESEWTSYKNKYYKIETITYLFGIVCSILFLSICLIIPYITNFIYLIKFIENWTLFQYPLIYLVIEFSSLLLDLIKLVSIKVILSIFRYETPLKAEEDDGSVLYETINNLNLRCLIREKFKIVEPLLFKLEILINSYYLLFIIIVKYSLAIYLSINLVHIVHLKENEQMTLFCNQTTKLYDSYECLTYIQGSIKKFLIYFIIFLYVTSSLKLLTQTILVVNFKYFLSFCLIKKLYEEDSNFRNEYEECKNRIFLSDLNEKMEKSQEYFANEFFDLNKVEKNEKKRIYINQREESDKRLYLNNFEEPRYLNSDEENAINLIDKAAD</sequence>
<protein>
    <submittedName>
        <fullName evidence="2">Uncharacterized protein</fullName>
    </submittedName>
</protein>
<dbReference type="OrthoDB" id="10506451at2759"/>
<keyword evidence="1" id="KW-1133">Transmembrane helix</keyword>
<feature type="transmembrane region" description="Helical" evidence="1">
    <location>
        <begin position="69"/>
        <end position="91"/>
    </location>
</feature>
<organism evidence="2 3">
    <name type="scientific">Brachionus calyciflorus</name>
    <dbReference type="NCBI Taxonomy" id="104777"/>
    <lineage>
        <taxon>Eukaryota</taxon>
        <taxon>Metazoa</taxon>
        <taxon>Spiralia</taxon>
        <taxon>Gnathifera</taxon>
        <taxon>Rotifera</taxon>
        <taxon>Eurotatoria</taxon>
        <taxon>Monogononta</taxon>
        <taxon>Pseudotrocha</taxon>
        <taxon>Ploima</taxon>
        <taxon>Brachionidae</taxon>
        <taxon>Brachionus</taxon>
    </lineage>
</organism>